<sequence>MSSDSSNSLSGSPLSGSDEAVAGGSGSSESSDVTPPYLGEHNTAAKQCLAALKRLGLEPAVPVVFNKEHITRGVVLSGDQQVQLSSNVFGLK</sequence>
<evidence type="ECO:0000313" key="1">
    <source>
        <dbReference type="Proteomes" id="UP000887579"/>
    </source>
</evidence>
<reference evidence="2" key="1">
    <citation type="submission" date="2022-11" db="UniProtKB">
        <authorList>
            <consortium name="WormBaseParasite"/>
        </authorList>
    </citation>
    <scope>IDENTIFICATION</scope>
</reference>
<organism evidence="1 2">
    <name type="scientific">Panagrolaimus sp. ES5</name>
    <dbReference type="NCBI Taxonomy" id="591445"/>
    <lineage>
        <taxon>Eukaryota</taxon>
        <taxon>Metazoa</taxon>
        <taxon>Ecdysozoa</taxon>
        <taxon>Nematoda</taxon>
        <taxon>Chromadorea</taxon>
        <taxon>Rhabditida</taxon>
        <taxon>Tylenchina</taxon>
        <taxon>Panagrolaimomorpha</taxon>
        <taxon>Panagrolaimoidea</taxon>
        <taxon>Panagrolaimidae</taxon>
        <taxon>Panagrolaimus</taxon>
    </lineage>
</organism>
<protein>
    <submittedName>
        <fullName evidence="2">Uncharacterized protein</fullName>
    </submittedName>
</protein>
<dbReference type="WBParaSite" id="ES5_v2.g15618.t1">
    <property type="protein sequence ID" value="ES5_v2.g15618.t1"/>
    <property type="gene ID" value="ES5_v2.g15618"/>
</dbReference>
<evidence type="ECO:0000313" key="2">
    <source>
        <dbReference type="WBParaSite" id="ES5_v2.g15618.t1"/>
    </source>
</evidence>
<dbReference type="Proteomes" id="UP000887579">
    <property type="component" value="Unplaced"/>
</dbReference>
<name>A0AC34FED8_9BILA</name>
<accession>A0AC34FED8</accession>
<proteinExistence type="predicted"/>